<dbReference type="Pfam" id="PF06629">
    <property type="entry name" value="MipA"/>
    <property type="match status" value="1"/>
</dbReference>
<keyword evidence="3 6" id="KW-0732">Signal</keyword>
<keyword evidence="4" id="KW-0472">Membrane</keyword>
<feature type="signal peptide" evidence="6">
    <location>
        <begin position="1"/>
        <end position="25"/>
    </location>
</feature>
<evidence type="ECO:0000256" key="3">
    <source>
        <dbReference type="ARBA" id="ARBA00022729"/>
    </source>
</evidence>
<evidence type="ECO:0000313" key="8">
    <source>
        <dbReference type="Proteomes" id="UP000030378"/>
    </source>
</evidence>
<dbReference type="GO" id="GO:0009279">
    <property type="term" value="C:cell outer membrane"/>
    <property type="evidence" value="ECO:0007669"/>
    <property type="project" value="UniProtKB-SubCell"/>
</dbReference>
<dbReference type="Proteomes" id="UP000030378">
    <property type="component" value="Unassembled WGS sequence"/>
</dbReference>
<evidence type="ECO:0000256" key="1">
    <source>
        <dbReference type="ARBA" id="ARBA00004442"/>
    </source>
</evidence>
<evidence type="ECO:0000256" key="6">
    <source>
        <dbReference type="SAM" id="SignalP"/>
    </source>
</evidence>
<evidence type="ECO:0000313" key="7">
    <source>
        <dbReference type="EMBL" id="PNO64790.1"/>
    </source>
</evidence>
<dbReference type="PANTHER" id="PTHR38776">
    <property type="entry name" value="MLTA-INTERACTING PROTEIN-RELATED"/>
    <property type="match status" value="1"/>
</dbReference>
<comment type="caution">
    <text evidence="7">The sequence shown here is derived from an EMBL/GenBank/DDBJ whole genome shotgun (WGS) entry which is preliminary data.</text>
</comment>
<dbReference type="EMBL" id="JTBC02000011">
    <property type="protein sequence ID" value="PNO64790.1"/>
    <property type="molecule type" value="Genomic_DNA"/>
</dbReference>
<reference evidence="8" key="1">
    <citation type="submission" date="2017-12" db="EMBL/GenBank/DDBJ databases">
        <title>FDA dAtabase for Regulatory Grade micrObial Sequences (FDA-ARGOS): Supporting development and validation of Infectious Disease Dx tests.</title>
        <authorList>
            <person name="Campos J."/>
            <person name="Goldberg B."/>
            <person name="Tallon L."/>
            <person name="Sadzewicz L."/>
            <person name="Sengamalay N."/>
            <person name="Ott S."/>
            <person name="Godinez A."/>
            <person name="Nagaraj S."/>
            <person name="Vavikolanu K."/>
            <person name="Vyas G."/>
            <person name="Nadendla S."/>
            <person name="Aluvathingal J."/>
            <person name="Geyer C."/>
            <person name="Nandy P."/>
            <person name="Hobson J."/>
            <person name="Sichtig H."/>
        </authorList>
    </citation>
    <scope>NUCLEOTIDE SEQUENCE [LARGE SCALE GENOMIC DNA]</scope>
    <source>
        <strain evidence="8">FDAARGOS_79</strain>
    </source>
</reference>
<dbReference type="PANTHER" id="PTHR38776:SF1">
    <property type="entry name" value="MLTA-INTERACTING PROTEIN-RELATED"/>
    <property type="match status" value="1"/>
</dbReference>
<proteinExistence type="inferred from homology"/>
<dbReference type="AlphaFoldDB" id="A0AAP8TNU0"/>
<organism evidence="7 8">
    <name type="scientific">Serratia marcescens</name>
    <dbReference type="NCBI Taxonomy" id="615"/>
    <lineage>
        <taxon>Bacteria</taxon>
        <taxon>Pseudomonadati</taxon>
        <taxon>Pseudomonadota</taxon>
        <taxon>Gammaproteobacteria</taxon>
        <taxon>Enterobacterales</taxon>
        <taxon>Yersiniaceae</taxon>
        <taxon>Serratia</taxon>
    </lineage>
</organism>
<evidence type="ECO:0000256" key="4">
    <source>
        <dbReference type="ARBA" id="ARBA00023136"/>
    </source>
</evidence>
<evidence type="ECO:0000256" key="2">
    <source>
        <dbReference type="ARBA" id="ARBA00005722"/>
    </source>
</evidence>
<gene>
    <name evidence="7" type="ORF">MC70_021415</name>
</gene>
<name>A0AAP8TNU0_SERMA</name>
<evidence type="ECO:0000256" key="5">
    <source>
        <dbReference type="ARBA" id="ARBA00023237"/>
    </source>
</evidence>
<protein>
    <submittedName>
        <fullName evidence="7">MipA/OmpV family protein</fullName>
    </submittedName>
</protein>
<comment type="similarity">
    <text evidence="2">Belongs to the MipA/OmpV family.</text>
</comment>
<accession>A0AAP8TNU0</accession>
<dbReference type="InterPro" id="IPR010583">
    <property type="entry name" value="MipA"/>
</dbReference>
<keyword evidence="5" id="KW-0998">Cell outer membrane</keyword>
<sequence length="271" mass="28924">MFNVDTKLGTSVAALLFLFPFAAQAQDGEASLTLAGGLAVAPAYEGSSFYSIEPLYQVNAGYQNASWGEFSAGSEGARWQFPLAGPVGIALLLNYDAGRDEEIRTLRGRNTRLKGMGKLGGALEAGAELSYQLDPFRAYVKGMQATRKRSYGGEELGHTAYVETGLTGQYPLSEQLTLIGNLSTTWANSGYQRGYFGVTSQQAQRSAFSAYRPGSGFKDATLTAALNYQWRPNVAFQAGVGVTRLLGDAADSPIVEKTTSGMAFTSASYSF</sequence>
<comment type="subcellular location">
    <subcellularLocation>
        <location evidence="1">Cell outer membrane</location>
    </subcellularLocation>
</comment>
<feature type="chain" id="PRO_5043285188" evidence="6">
    <location>
        <begin position="26"/>
        <end position="271"/>
    </location>
</feature>